<evidence type="ECO:0000313" key="6">
    <source>
        <dbReference type="RefSeq" id="XP_048132450.1"/>
    </source>
</evidence>
<accession>A0ABM3H781</accession>
<dbReference type="InterPro" id="IPR009003">
    <property type="entry name" value="Peptidase_S1_PA"/>
</dbReference>
<reference evidence="6" key="2">
    <citation type="submission" date="2025-08" db="UniProtKB">
        <authorList>
            <consortium name="RefSeq"/>
        </authorList>
    </citation>
    <scope>IDENTIFICATION</scope>
    <source>
        <tissue evidence="6">Leaf</tissue>
    </source>
</reference>
<dbReference type="PANTHER" id="PTHR22939">
    <property type="entry name" value="SERINE PROTEASE FAMILY S1C HTRA-RELATED"/>
    <property type="match status" value="1"/>
</dbReference>
<dbReference type="Pfam" id="PF17820">
    <property type="entry name" value="PDZ_6"/>
    <property type="match status" value="1"/>
</dbReference>
<organism evidence="5 6">
    <name type="scientific">Rhodamnia argentea</name>
    <dbReference type="NCBI Taxonomy" id="178133"/>
    <lineage>
        <taxon>Eukaryota</taxon>
        <taxon>Viridiplantae</taxon>
        <taxon>Streptophyta</taxon>
        <taxon>Embryophyta</taxon>
        <taxon>Tracheophyta</taxon>
        <taxon>Spermatophyta</taxon>
        <taxon>Magnoliopsida</taxon>
        <taxon>eudicotyledons</taxon>
        <taxon>Gunneridae</taxon>
        <taxon>Pentapetalae</taxon>
        <taxon>rosids</taxon>
        <taxon>malvids</taxon>
        <taxon>Myrtales</taxon>
        <taxon>Myrtaceae</taxon>
        <taxon>Myrtoideae</taxon>
        <taxon>Myrteae</taxon>
        <taxon>Australasian group</taxon>
        <taxon>Rhodamnia</taxon>
    </lineage>
</organism>
<protein>
    <submittedName>
        <fullName evidence="6">Protease Do-like 14 isoform X1</fullName>
    </submittedName>
</protein>
<dbReference type="PRINTS" id="PR00834">
    <property type="entry name" value="PROTEASES2C"/>
</dbReference>
<keyword evidence="3" id="KW-0378">Hydrolase</keyword>
<name>A0ABM3H781_9MYRT</name>
<dbReference type="Proteomes" id="UP000827889">
    <property type="component" value="Chromosome 1"/>
</dbReference>
<dbReference type="InterPro" id="IPR041489">
    <property type="entry name" value="PDZ_6"/>
</dbReference>
<dbReference type="Pfam" id="PF13365">
    <property type="entry name" value="Trypsin_2"/>
    <property type="match status" value="1"/>
</dbReference>
<dbReference type="SMART" id="SM00228">
    <property type="entry name" value="PDZ"/>
    <property type="match status" value="1"/>
</dbReference>
<dbReference type="SUPFAM" id="SSF50494">
    <property type="entry name" value="Trypsin-like serine proteases"/>
    <property type="match status" value="1"/>
</dbReference>
<dbReference type="InterPro" id="IPR001478">
    <property type="entry name" value="PDZ"/>
</dbReference>
<evidence type="ECO:0000256" key="3">
    <source>
        <dbReference type="ARBA" id="ARBA00022801"/>
    </source>
</evidence>
<proteinExistence type="inferred from homology"/>
<dbReference type="GeneID" id="115743838"/>
<dbReference type="PANTHER" id="PTHR22939:SF125">
    <property type="entry name" value="PROTEASE DO-LIKE 14-RELATED"/>
    <property type="match status" value="1"/>
</dbReference>
<evidence type="ECO:0000259" key="4">
    <source>
        <dbReference type="PROSITE" id="PS50106"/>
    </source>
</evidence>
<dbReference type="InterPro" id="IPR036034">
    <property type="entry name" value="PDZ_sf"/>
</dbReference>
<evidence type="ECO:0000256" key="1">
    <source>
        <dbReference type="ARBA" id="ARBA00010541"/>
    </source>
</evidence>
<sequence>MWDRSMETSTESGVSLSLDLCSGASYRQMAGIAVAGSVLFQANAGKSRPSVSIPVQLHKEFMPALPAFISLNQRRHEVLPSKSLQTSLIRCFDTNKGASAKSEANAKPNNRYFDRDTIADAAARIAPAVANVYSQQGRVLAGEIGSGTVIHEDGYILTCAHVVFNTKNAIYSADGEVSVCLQDVEKSIVGRVVDKDLVGQVVDAYVDLDIAIIKIEKPPSPLSAAKVGSSSKLRPGDWAIAMGCPLSLQHTVTLGIISGVHRTSHDLSRGGMMEYLQTDCAINLGNSGGPLCNVDGEVVGVNVETVKPVKASGVSFAVPVDFISAIIKPFQNFQRDIQPDFGWIMWNICENNFEALKQSYHKFPNAIDVGVFVLKVIKGSPADRAGIQTGDVVVELNGKPVRNIKEMMDAMGERSGAPVQVLVERARDGMDASVPLTITFQEKGVARS</sequence>
<evidence type="ECO:0000256" key="2">
    <source>
        <dbReference type="ARBA" id="ARBA00022670"/>
    </source>
</evidence>
<dbReference type="InterPro" id="IPR001940">
    <property type="entry name" value="Peptidase_S1C"/>
</dbReference>
<reference evidence="5" key="1">
    <citation type="submission" date="2025-05" db="UniProtKB">
        <authorList>
            <consortium name="RefSeq"/>
        </authorList>
    </citation>
    <scope>NUCLEOTIDE SEQUENCE [LARGE SCALE GENOMIC DNA]</scope>
</reference>
<dbReference type="PROSITE" id="PS50106">
    <property type="entry name" value="PDZ"/>
    <property type="match status" value="1"/>
</dbReference>
<dbReference type="RefSeq" id="XP_048132450.1">
    <property type="nucleotide sequence ID" value="XM_048276493.1"/>
</dbReference>
<evidence type="ECO:0000313" key="5">
    <source>
        <dbReference type="Proteomes" id="UP000827889"/>
    </source>
</evidence>
<dbReference type="SUPFAM" id="SSF50156">
    <property type="entry name" value="PDZ domain-like"/>
    <property type="match status" value="1"/>
</dbReference>
<keyword evidence="2" id="KW-0645">Protease</keyword>
<dbReference type="Gene3D" id="2.30.42.10">
    <property type="match status" value="1"/>
</dbReference>
<gene>
    <name evidence="6" type="primary">LOC115743838</name>
</gene>
<dbReference type="Gene3D" id="2.40.10.120">
    <property type="match status" value="1"/>
</dbReference>
<keyword evidence="5" id="KW-1185">Reference proteome</keyword>
<comment type="similarity">
    <text evidence="1">Belongs to the peptidase S1C family.</text>
</comment>
<feature type="domain" description="PDZ" evidence="4">
    <location>
        <begin position="370"/>
        <end position="404"/>
    </location>
</feature>